<evidence type="ECO:0000256" key="1">
    <source>
        <dbReference type="SAM" id="MobiDB-lite"/>
    </source>
</evidence>
<evidence type="ECO:0000313" key="3">
    <source>
        <dbReference type="Proteomes" id="UP001470230"/>
    </source>
</evidence>
<reference evidence="2 3" key="1">
    <citation type="submission" date="2024-04" db="EMBL/GenBank/DDBJ databases">
        <title>Tritrichomonas musculus Genome.</title>
        <authorList>
            <person name="Alves-Ferreira E."/>
            <person name="Grigg M."/>
            <person name="Lorenzi H."/>
            <person name="Galac M."/>
        </authorList>
    </citation>
    <scope>NUCLEOTIDE SEQUENCE [LARGE SCALE GENOMIC DNA]</scope>
    <source>
        <strain evidence="2 3">EAF2021</strain>
    </source>
</reference>
<organism evidence="2 3">
    <name type="scientific">Tritrichomonas musculus</name>
    <dbReference type="NCBI Taxonomy" id="1915356"/>
    <lineage>
        <taxon>Eukaryota</taxon>
        <taxon>Metamonada</taxon>
        <taxon>Parabasalia</taxon>
        <taxon>Tritrichomonadida</taxon>
        <taxon>Tritrichomonadidae</taxon>
        <taxon>Tritrichomonas</taxon>
    </lineage>
</organism>
<comment type="caution">
    <text evidence="2">The sequence shown here is derived from an EMBL/GenBank/DDBJ whole genome shotgun (WGS) entry which is preliminary data.</text>
</comment>
<keyword evidence="3" id="KW-1185">Reference proteome</keyword>
<feature type="compositionally biased region" description="Polar residues" evidence="1">
    <location>
        <begin position="432"/>
        <end position="442"/>
    </location>
</feature>
<dbReference type="EMBL" id="JAPFFF010000004">
    <property type="protein sequence ID" value="KAK8890893.1"/>
    <property type="molecule type" value="Genomic_DNA"/>
</dbReference>
<accession>A0ABR2KIU4</accession>
<feature type="compositionally biased region" description="Basic and acidic residues" evidence="1">
    <location>
        <begin position="443"/>
        <end position="453"/>
    </location>
</feature>
<sequence>MKETGDPDISLKSILFRSFKEEYQSGKHLFTAFSNTLLIAESIVLCDDDLLNLKEILVATSTNQKLFLSAANLLKKLDFKIQNIDFLGRVVSIPINAFFARFKDFDTYKVFQDISNENEYLKSVTLVCTKLNNIKNSIMEATFKNFCQFISSIDINSCQSNIVDSINTYNMSTITIIESISKVLSSLFQLEINLIWRSQENQKFIRQNIKPNHFTQLLNLIQNSPNSVVQMLITEWMWRVKNCLPPSFDIQKSFQKLKHLFLQINETNFRSSLHCFIRTINLAKKEKNQSKIIFHFRFTNIIFNDIDLESSGYIDLNQDNIAVWFIEKRNKKVPDVIIFKFFQIYNINIDEKLISFLSKEKLIAFEVFSITKPMKFVFYCYDIITKSQSLIFTQRCRCNKFSQGNQIKIKPKSKKVFDHFDNFSNKRIYADSPQSKMSIPNSNKEDEKEDNIKGGESLVDNNNISGDIKDGNDINKEEGYKIKIMTFDEIERSLDDLQVLFNKMVNELEEKVMSELNDIIDFTEKNIKELHILSKKHQKAVTNAQMAESFLLNKTSDFEDEYENSFIETEQKKNKIFNSYISQISHDKAEFINETDKIFMKNALMALSNNLQNFQTHIEENLDDK</sequence>
<gene>
    <name evidence="2" type="ORF">M9Y10_028092</name>
</gene>
<evidence type="ECO:0000313" key="2">
    <source>
        <dbReference type="EMBL" id="KAK8890893.1"/>
    </source>
</evidence>
<feature type="region of interest" description="Disordered" evidence="1">
    <location>
        <begin position="432"/>
        <end position="470"/>
    </location>
</feature>
<protein>
    <submittedName>
        <fullName evidence="2">Uncharacterized protein</fullName>
    </submittedName>
</protein>
<name>A0ABR2KIU4_9EUKA</name>
<proteinExistence type="predicted"/>
<dbReference type="Proteomes" id="UP001470230">
    <property type="component" value="Unassembled WGS sequence"/>
</dbReference>